<gene>
    <name evidence="1" type="ORF">L288_10865</name>
</gene>
<reference evidence="1 2" key="1">
    <citation type="journal article" date="2013" name="Genome Announc.">
        <title>Draft Genome Sequence of Sphingobium quisquiliarum Strain P25T, a Novel Hexachlorocyclohexane (HCH)-Degrading Bacterium Isolated from an HCH Dumpsite.</title>
        <authorList>
            <person name="Kumar Singh A."/>
            <person name="Sangwan N."/>
            <person name="Sharma A."/>
            <person name="Gupta V."/>
            <person name="Khurana J.P."/>
            <person name="Lal R."/>
        </authorList>
    </citation>
    <scope>NUCLEOTIDE SEQUENCE [LARGE SCALE GENOMIC DNA]</scope>
    <source>
        <strain evidence="1 2">P25</strain>
    </source>
</reference>
<dbReference type="Proteomes" id="UP000015525">
    <property type="component" value="Unassembled WGS sequence"/>
</dbReference>
<sequence length="53" mass="6515">MRSWLRHLPGFWRRVKPDGWRRRDEKERRGNEGLARIRYRAGWLMTPYADSAT</sequence>
<evidence type="ECO:0000313" key="1">
    <source>
        <dbReference type="EMBL" id="EQB06502.1"/>
    </source>
</evidence>
<protein>
    <submittedName>
        <fullName evidence="1">Uncharacterized protein</fullName>
    </submittedName>
</protein>
<dbReference type="AlphaFoldDB" id="T0H0H4"/>
<keyword evidence="2" id="KW-1185">Reference proteome</keyword>
<organism evidence="1 2">
    <name type="scientific">Sphingobium quisquiliarum P25</name>
    <dbReference type="NCBI Taxonomy" id="1329909"/>
    <lineage>
        <taxon>Bacteria</taxon>
        <taxon>Pseudomonadati</taxon>
        <taxon>Pseudomonadota</taxon>
        <taxon>Alphaproteobacteria</taxon>
        <taxon>Sphingomonadales</taxon>
        <taxon>Sphingomonadaceae</taxon>
        <taxon>Sphingobium</taxon>
    </lineage>
</organism>
<accession>T0H0H4</accession>
<evidence type="ECO:0000313" key="2">
    <source>
        <dbReference type="Proteomes" id="UP000015525"/>
    </source>
</evidence>
<comment type="caution">
    <text evidence="1">The sequence shown here is derived from an EMBL/GenBank/DDBJ whole genome shotgun (WGS) entry which is preliminary data.</text>
</comment>
<dbReference type="EMBL" id="ATHO01000097">
    <property type="protein sequence ID" value="EQB06502.1"/>
    <property type="molecule type" value="Genomic_DNA"/>
</dbReference>
<proteinExistence type="predicted"/>
<dbReference type="PATRIC" id="fig|1329909.3.peg.2093"/>
<name>T0H0H4_9SPHN</name>